<dbReference type="EMBL" id="HG992337">
    <property type="protein sequence ID" value="CAE6844035.1"/>
    <property type="molecule type" value="Genomic_DNA"/>
</dbReference>
<accession>A0AAU9I7A3</accession>
<sequence length="64" mass="7493">MGLSWFNTQHLSHHAWFKLITFEVKSNFYRIFIFDHILTTLQVTDNLTLGIHYIAGVGIYPIIV</sequence>
<evidence type="ECO:0000313" key="2">
    <source>
        <dbReference type="Proteomes" id="UP000835242"/>
    </source>
</evidence>
<dbReference type="Proteomes" id="UP000835242">
    <property type="component" value="Chromosome"/>
</dbReference>
<dbReference type="EMBL" id="HG992337">
    <property type="protein sequence ID" value="CAE6844009.1"/>
    <property type="molecule type" value="Genomic_DNA"/>
</dbReference>
<dbReference type="AlphaFoldDB" id="A0AAU9I7A3"/>
<protein>
    <submittedName>
        <fullName evidence="1">Uncharacterized protein</fullName>
    </submittedName>
</protein>
<name>A0AAU9I7A3_9XANT</name>
<organism evidence="1 2">
    <name type="scientific">Xanthomonas arboricola</name>
    <dbReference type="NCBI Taxonomy" id="56448"/>
    <lineage>
        <taxon>Bacteria</taxon>
        <taxon>Pseudomonadati</taxon>
        <taxon>Pseudomonadota</taxon>
        <taxon>Gammaproteobacteria</taxon>
        <taxon>Lysobacterales</taxon>
        <taxon>Lysobacteraceae</taxon>
        <taxon>Xanthomonas</taxon>
    </lineage>
</organism>
<gene>
    <name evidence="1" type="ORF">XA1314C_39040</name>
</gene>
<proteinExistence type="predicted"/>
<reference evidence="1 2" key="1">
    <citation type="submission" date="2021-02" db="EMBL/GenBank/DDBJ databases">
        <authorList>
            <person name="Pothier F. J."/>
        </authorList>
    </citation>
    <scope>NUCLEOTIDE SEQUENCE [LARGE SCALE GENOMIC DNA]</scope>
    <source>
        <strain evidence="1 2">1314c</strain>
    </source>
</reference>
<evidence type="ECO:0000313" key="1">
    <source>
        <dbReference type="EMBL" id="CAE6844009.1"/>
    </source>
</evidence>